<comment type="caution">
    <text evidence="1">The sequence shown here is derived from an EMBL/GenBank/DDBJ whole genome shotgun (WGS) entry which is preliminary data.</text>
</comment>
<organism evidence="1 2">
    <name type="scientific">Xylanibacter caecicola</name>
    <dbReference type="NCBI Taxonomy" id="2736294"/>
    <lineage>
        <taxon>Bacteria</taxon>
        <taxon>Pseudomonadati</taxon>
        <taxon>Bacteroidota</taxon>
        <taxon>Bacteroidia</taxon>
        <taxon>Bacteroidales</taxon>
        <taxon>Prevotellaceae</taxon>
        <taxon>Xylanibacter</taxon>
    </lineage>
</organism>
<evidence type="ECO:0000313" key="1">
    <source>
        <dbReference type="EMBL" id="NPE26138.1"/>
    </source>
</evidence>
<dbReference type="Proteomes" id="UP000820977">
    <property type="component" value="Unassembled WGS sequence"/>
</dbReference>
<name>A0ABX2B5S9_9BACT</name>
<protein>
    <submittedName>
        <fullName evidence="1">IS4 family transposase</fullName>
    </submittedName>
</protein>
<feature type="non-terminal residue" evidence="1">
    <location>
        <position position="1"/>
    </location>
</feature>
<gene>
    <name evidence="1" type="ORF">HPS54_11565</name>
</gene>
<evidence type="ECO:0000313" key="2">
    <source>
        <dbReference type="Proteomes" id="UP000820977"/>
    </source>
</evidence>
<dbReference type="EMBL" id="JABKKJ010000030">
    <property type="protein sequence ID" value="NPE26138.1"/>
    <property type="molecule type" value="Genomic_DNA"/>
</dbReference>
<sequence length="52" mass="6176">HDMQPDRSTYEVLQILSISLTDKTPLRDLFDKTKFQNDKERFEPDGPSLFDF</sequence>
<accession>A0ABX2B5S9</accession>
<keyword evidence="2" id="KW-1185">Reference proteome</keyword>
<proteinExistence type="predicted"/>
<reference evidence="1 2" key="1">
    <citation type="submission" date="2020-05" db="EMBL/GenBank/DDBJ databases">
        <title>Distinct polysaccharide utilization as determinants for interspecies competition between intestinal Prevotella spp.</title>
        <authorList>
            <person name="Galvez E.J.C."/>
            <person name="Iljazovic A."/>
            <person name="Strowig T."/>
        </authorList>
    </citation>
    <scope>NUCLEOTIDE SEQUENCE [LARGE SCALE GENOMIC DNA]</scope>
    <source>
        <strain evidence="1 2">PCHR</strain>
    </source>
</reference>